<dbReference type="Gene3D" id="3.30.70.3290">
    <property type="match status" value="1"/>
</dbReference>
<dbReference type="InterPro" id="IPR014031">
    <property type="entry name" value="Ketoacyl_synth_C"/>
</dbReference>
<feature type="active site" description="Proton acceptor; for dehydratase activity" evidence="5">
    <location>
        <position position="1429"/>
    </location>
</feature>
<dbReference type="SMART" id="SM00827">
    <property type="entry name" value="PKS_AT"/>
    <property type="match status" value="1"/>
</dbReference>
<dbReference type="InterPro" id="IPR049900">
    <property type="entry name" value="PKS_mFAS_DH"/>
</dbReference>
<evidence type="ECO:0000259" key="8">
    <source>
        <dbReference type="PROSITE" id="PS52004"/>
    </source>
</evidence>
<evidence type="ECO:0000256" key="1">
    <source>
        <dbReference type="ARBA" id="ARBA00005179"/>
    </source>
</evidence>
<dbReference type="InterPro" id="IPR016035">
    <property type="entry name" value="Acyl_Trfase/lysoPLipase"/>
</dbReference>
<dbReference type="Pfam" id="PF00109">
    <property type="entry name" value="ketoacyl-synt"/>
    <property type="match status" value="1"/>
</dbReference>
<keyword evidence="3" id="KW-0597">Phosphoprotein</keyword>
<protein>
    <submittedName>
        <fullName evidence="10">Non-reducing polyketide synthase aptA</fullName>
    </submittedName>
</protein>
<dbReference type="InterPro" id="IPR036736">
    <property type="entry name" value="ACP-like_sf"/>
</dbReference>
<evidence type="ECO:0000256" key="6">
    <source>
        <dbReference type="SAM" id="MobiDB-lite"/>
    </source>
</evidence>
<dbReference type="InterPro" id="IPR018201">
    <property type="entry name" value="Ketoacyl_synth_AS"/>
</dbReference>
<feature type="compositionally biased region" description="Pro residues" evidence="6">
    <location>
        <begin position="1751"/>
        <end position="1760"/>
    </location>
</feature>
<dbReference type="InterPro" id="IPR020841">
    <property type="entry name" value="PKS_Beta-ketoAc_synthase_dom"/>
</dbReference>
<dbReference type="NCBIfam" id="TIGR04532">
    <property type="entry name" value="PT_fungal_PKS"/>
    <property type="match status" value="1"/>
</dbReference>
<dbReference type="InterPro" id="IPR014030">
    <property type="entry name" value="Ketoacyl_synth_N"/>
</dbReference>
<feature type="compositionally biased region" description="Polar residues" evidence="6">
    <location>
        <begin position="1725"/>
        <end position="1746"/>
    </location>
</feature>
<dbReference type="Gene3D" id="3.30.70.250">
    <property type="entry name" value="Malonyl-CoA ACP transacylase, ACP-binding"/>
    <property type="match status" value="1"/>
</dbReference>
<proteinExistence type="predicted"/>
<dbReference type="InterPro" id="IPR006162">
    <property type="entry name" value="Ppantetheine_attach_site"/>
</dbReference>
<dbReference type="Pfam" id="PF02801">
    <property type="entry name" value="Ketoacyl-synt_C"/>
    <property type="match status" value="1"/>
</dbReference>
<feature type="region of interest" description="C-terminal hotdog fold" evidence="5">
    <location>
        <begin position="1561"/>
        <end position="1721"/>
    </location>
</feature>
<dbReference type="Pfam" id="PF00550">
    <property type="entry name" value="PP-binding"/>
    <property type="match status" value="1"/>
</dbReference>
<comment type="caution">
    <text evidence="10">The sequence shown here is derived from an EMBL/GenBank/DDBJ whole genome shotgun (WGS) entry which is preliminary data.</text>
</comment>
<dbReference type="Gene3D" id="3.40.366.10">
    <property type="entry name" value="Malonyl-Coenzyme A Acyl Carrier Protein, domain 2"/>
    <property type="match status" value="2"/>
</dbReference>
<evidence type="ECO:0000259" key="7">
    <source>
        <dbReference type="PROSITE" id="PS50075"/>
    </source>
</evidence>
<dbReference type="Gene3D" id="3.40.47.10">
    <property type="match status" value="1"/>
</dbReference>
<feature type="region of interest" description="N-terminal hotdog fold" evidence="5">
    <location>
        <begin position="1397"/>
        <end position="1533"/>
    </location>
</feature>
<dbReference type="PROSITE" id="PS52004">
    <property type="entry name" value="KS3_2"/>
    <property type="match status" value="1"/>
</dbReference>
<feature type="active site" description="Proton donor; for dehydratase activity" evidence="5">
    <location>
        <position position="1625"/>
    </location>
</feature>
<evidence type="ECO:0000313" key="11">
    <source>
        <dbReference type="Proteomes" id="UP001642720"/>
    </source>
</evidence>
<dbReference type="PROSITE" id="PS50075">
    <property type="entry name" value="CARRIER"/>
    <property type="match status" value="1"/>
</dbReference>
<dbReference type="EMBL" id="PPTA01000009">
    <property type="protein sequence ID" value="TFB01215.1"/>
    <property type="molecule type" value="Genomic_DNA"/>
</dbReference>
<keyword evidence="2" id="KW-0596">Phosphopantetheine</keyword>
<dbReference type="GeneID" id="300578598"/>
<dbReference type="PROSITE" id="PS00606">
    <property type="entry name" value="KS3_1"/>
    <property type="match status" value="1"/>
</dbReference>
<evidence type="ECO:0000256" key="5">
    <source>
        <dbReference type="PROSITE-ProRule" id="PRU01363"/>
    </source>
</evidence>
<dbReference type="InterPro" id="IPR009081">
    <property type="entry name" value="PP-bd_ACP"/>
</dbReference>
<dbReference type="InterPro" id="IPR020806">
    <property type="entry name" value="PKS_PP-bd"/>
</dbReference>
<dbReference type="SUPFAM" id="SSF47336">
    <property type="entry name" value="ACP-like"/>
    <property type="match status" value="1"/>
</dbReference>
<dbReference type="PROSITE" id="PS00012">
    <property type="entry name" value="PHOSPHOPANTETHEINE"/>
    <property type="match status" value="1"/>
</dbReference>
<dbReference type="InterPro" id="IPR001227">
    <property type="entry name" value="Ac_transferase_dom_sf"/>
</dbReference>
<name>A0ABY2H161_9HYPO</name>
<feature type="domain" description="Ketosynthase family 3 (KS3)" evidence="8">
    <location>
        <begin position="433"/>
        <end position="867"/>
    </location>
</feature>
<comment type="pathway">
    <text evidence="1">Secondary metabolite biosynthesis.</text>
</comment>
<dbReference type="Gene3D" id="1.10.1200.10">
    <property type="entry name" value="ACP-like"/>
    <property type="match status" value="1"/>
</dbReference>
<evidence type="ECO:0000313" key="10">
    <source>
        <dbReference type="EMBL" id="TFB01215.1"/>
    </source>
</evidence>
<keyword evidence="11" id="KW-1185">Reference proteome</keyword>
<dbReference type="PANTHER" id="PTHR43775:SF24">
    <property type="entry name" value="NON-REDUCING POLYKETIDE SYNTHASE APTA-RELATED"/>
    <property type="match status" value="1"/>
</dbReference>
<dbReference type="InterPro" id="IPR016039">
    <property type="entry name" value="Thiolase-like"/>
</dbReference>
<dbReference type="CDD" id="cd00833">
    <property type="entry name" value="PKS"/>
    <property type="match status" value="1"/>
</dbReference>
<dbReference type="SUPFAM" id="SSF52151">
    <property type="entry name" value="FabD/lysophospholipase-like"/>
    <property type="match status" value="1"/>
</dbReference>
<reference evidence="10 11" key="1">
    <citation type="submission" date="2018-01" db="EMBL/GenBank/DDBJ databases">
        <title>Genome characterization of the sugarcane-associated fungus Trichoderma ghanense CCMA-1212 and their application in lignocelulose bioconversion.</title>
        <authorList>
            <person name="Steindorff A.S."/>
            <person name="Mendes T.D."/>
            <person name="Vilela E.S.D."/>
            <person name="Rodrigues D.S."/>
            <person name="Formighieri E.F."/>
            <person name="Melo I.S."/>
            <person name="Favaro L.C.L."/>
        </authorList>
    </citation>
    <scope>NUCLEOTIDE SEQUENCE [LARGE SCALE GENOMIC DNA]</scope>
    <source>
        <strain evidence="10 11">CCMA-1212</strain>
    </source>
</reference>
<dbReference type="SUPFAM" id="SSF55048">
    <property type="entry name" value="Probable ACP-binding domain of malonyl-CoA ACP transacylase"/>
    <property type="match status" value="1"/>
</dbReference>
<evidence type="ECO:0000259" key="9">
    <source>
        <dbReference type="PROSITE" id="PS52019"/>
    </source>
</evidence>
<dbReference type="PROSITE" id="PS52019">
    <property type="entry name" value="PKS_MFAS_DH"/>
    <property type="match status" value="1"/>
</dbReference>
<dbReference type="SMART" id="SM00823">
    <property type="entry name" value="PKS_PP"/>
    <property type="match status" value="1"/>
</dbReference>
<dbReference type="Pfam" id="PF00698">
    <property type="entry name" value="Acyl_transf_1"/>
    <property type="match status" value="1"/>
</dbReference>
<dbReference type="RefSeq" id="XP_073557416.1">
    <property type="nucleotide sequence ID" value="XM_073704148.1"/>
</dbReference>
<dbReference type="InterPro" id="IPR042104">
    <property type="entry name" value="PKS_dehydratase_sf"/>
</dbReference>
<accession>A0ABY2H161</accession>
<dbReference type="Gene3D" id="3.10.129.110">
    <property type="entry name" value="Polyketide synthase dehydratase"/>
    <property type="match status" value="1"/>
</dbReference>
<dbReference type="Pfam" id="PF16073">
    <property type="entry name" value="SAT"/>
    <property type="match status" value="1"/>
</dbReference>
<dbReference type="Pfam" id="PF22621">
    <property type="entry name" value="CurL-like_PKS_C"/>
    <property type="match status" value="1"/>
</dbReference>
<evidence type="ECO:0000256" key="4">
    <source>
        <dbReference type="ARBA" id="ARBA00022679"/>
    </source>
</evidence>
<organism evidence="10 11">
    <name type="scientific">Trichoderma ghanense</name>
    <dbReference type="NCBI Taxonomy" id="65468"/>
    <lineage>
        <taxon>Eukaryota</taxon>
        <taxon>Fungi</taxon>
        <taxon>Dikarya</taxon>
        <taxon>Ascomycota</taxon>
        <taxon>Pezizomycotina</taxon>
        <taxon>Sordariomycetes</taxon>
        <taxon>Hypocreomycetidae</taxon>
        <taxon>Hypocreales</taxon>
        <taxon>Hypocreaceae</taxon>
        <taxon>Trichoderma</taxon>
    </lineage>
</organism>
<dbReference type="InterPro" id="IPR050091">
    <property type="entry name" value="PKS_NRPS_Biosynth_Enz"/>
</dbReference>
<dbReference type="Proteomes" id="UP001642720">
    <property type="component" value="Unassembled WGS sequence"/>
</dbReference>
<feature type="region of interest" description="Disordered" evidence="6">
    <location>
        <begin position="1723"/>
        <end position="1774"/>
    </location>
</feature>
<evidence type="ECO:0000256" key="3">
    <source>
        <dbReference type="ARBA" id="ARBA00022553"/>
    </source>
</evidence>
<evidence type="ECO:0000256" key="2">
    <source>
        <dbReference type="ARBA" id="ARBA00022450"/>
    </source>
</evidence>
<dbReference type="InterPro" id="IPR030918">
    <property type="entry name" value="PT_fungal_PKS"/>
</dbReference>
<gene>
    <name evidence="10" type="ORF">CCMA1212_006960</name>
</gene>
<dbReference type="InterPro" id="IPR014043">
    <property type="entry name" value="Acyl_transferase_dom"/>
</dbReference>
<keyword evidence="4" id="KW-0808">Transferase</keyword>
<feature type="domain" description="Carrier" evidence="7">
    <location>
        <begin position="1795"/>
        <end position="1870"/>
    </location>
</feature>
<dbReference type="InterPro" id="IPR032088">
    <property type="entry name" value="SAT"/>
</dbReference>
<dbReference type="SMART" id="SM00825">
    <property type="entry name" value="PKS_KS"/>
    <property type="match status" value="1"/>
</dbReference>
<dbReference type="PANTHER" id="PTHR43775">
    <property type="entry name" value="FATTY ACID SYNTHASE"/>
    <property type="match status" value="1"/>
</dbReference>
<dbReference type="InterPro" id="IPR016036">
    <property type="entry name" value="Malonyl_transacylase_ACP-bd"/>
</dbReference>
<feature type="domain" description="PKS/mFAS DH" evidence="9">
    <location>
        <begin position="1397"/>
        <end position="1721"/>
    </location>
</feature>
<sequence>MNKPTISAPSESNASLSEINVEAECTSRFILFSHEFPSGDVKDLIRRLHRYAKLPRYSQLARFLQESAYVLRKEVQKLPRPLRDQVPPFSDIITLASHWEKLKESALCGTWEGAFLCIYEIAVLIGHYEAHDLPYTLGTKDTIGTTCLAGISVGLFSAAAVAVSSSLVDLVYYGVESVRIAFSFCVHVGRVSQLLEPTERTKTASSVSWAYVVIGVPAEAVRAELDRFNGQDEPTDTDPKASRLAQVSISHVDQASVGVTGPPARLEQLFRQSKVLGSSRHSPLPISGGLCHVPNVYDLEDVRSILETAEVWESWGSRPVQLPLLSPNTGAPFSAADAYHLIEAICTEALTKPLYFDKIAEGAAMQLSHQQELGPLSFQILHYRTSLISDTIISDVAKRLLPANISRQDLVHWATEDESTSDQPHGNSSLPQNSKLAIVGMSCRMPGGADSPEQFWELLMNGVDTLSIVPADRFDVDAHFDPSGEMENDVGTKFGNFVHNPGHFDAGFFNMSPREAEQTDPMQRLALVTAYEALEMAGFVPNRTPSSHVSRVGTYYGQASDDYREVNASQKIGTYGIPGTERAFGNGRINYFFNFQGPSINVDTACSSGLAAVHAACSALWAGDADTVVAGGLNVITNPDIYCMLSKGHFLSKTGQCKVWDSGADGYCRADGIGSVVIKRLDDAIADNDNILATVVSGSTNQSAESISITQPHAGAQKDNYRQVMDKAGINPLDVSYVELHGTGTQVGDAVESESVLNFFAPLGSRQRSEQRLYLGAVKSNIGHGEAAAGIASLMKVLLMYQHGMIPRHIGIKSTMNPVVAQHLANRNAGILSENRPWLPKPNGKKRYSIVNSFGAHGGNTTLLLEDAPLSLNQGEADDALPEATACQVVCISAKSKASLRGNISALIRHLDAHPEARLKDLSYTTCARRIHHHIRIATSVSSTAQLRKFLEAASENVDTHAKHVSAAKRKTVVFAFSGQGCFYQGAAARLFQSAPSFRDQVLQIDRVVRQLGFPSVLPAIIGDLASITTSQSCSSAASEDGDENAASNDGASSVSSTVTVESPLVIQLAMVVMQIALVQYWGLLGIKPDVVIGHSLGEYAAFVAAGALSVADALYLVGKRAKLMLAACEPGSHGMLSVRGASADRIAELCKESGKEYCYEVSCINGVTDIVVSGLRADIVALQDMLQGAGLKCVLLDIPFAFHSAQLEPILEEYEDAARRVAFKAPAVPVVSPLLGQCISQGEIINETYLRRATREPVDFVKALDAVRVDGLVDDNAVWIDIGPHPVCTSFTRNHYQRGTAQTFASLRQGDDTLSTLTGTLASLHCLGLPVAWNEYFAACEKSLRLVHLEPYQWNQKNYWIQYEGTWTLDKAHAGQPKSDQQKEPAPPPFFTSSAQNIISQEFDDSVGRMTVLSNLNHPDLAGAATGHKINGRSVVTGSIWADLTLTIGEYLYKHMVQEDDEPYMDVRDMEVLEGQGLSDKASSEQFIQAEGVLDLPARQTRITLYTATSDGTRKTEKPFATATVCYEDVQTWKAEWQMASHLVASRADALWKAAGDDASNASRVSSLSQGAVYQLFANVVDYSSRYRGMQRVALAEETQEAAADVMLDVDRHGTWHTPPHWIDSTFQLAGFVMNAFGVQGTGEAAASSRDFFWITPGWRHFRLAEKLEPGVAYRNYVRMFPVDGELGAYAGDIYLLRGETVVGVCAGIKFKRVPRSFMPIMFPSSQTGKSRTQGSVPAHTSRSITPKEPVSPKPPSPSPAIHHARDQEPVAARQVTEPIATTPPATQQKPKEGGQNPQVAACLQLIADETGLELEDLSGDAAFAELGVDSLMSLALSGKMRAELGIEVQASIFLECATVQELSEWLSK</sequence>
<dbReference type="SUPFAM" id="SSF53901">
    <property type="entry name" value="Thiolase-like"/>
    <property type="match status" value="1"/>
</dbReference>